<dbReference type="Proteomes" id="UP001232973">
    <property type="component" value="Unassembled WGS sequence"/>
</dbReference>
<evidence type="ECO:0000313" key="6">
    <source>
        <dbReference type="Proteomes" id="UP001232973"/>
    </source>
</evidence>
<dbReference type="InterPro" id="IPR050456">
    <property type="entry name" value="DeoC/FbaB_aldolase"/>
</dbReference>
<dbReference type="GO" id="GO:0004332">
    <property type="term" value="F:fructose-bisphosphate aldolase activity"/>
    <property type="evidence" value="ECO:0007669"/>
    <property type="project" value="UniProtKB-EC"/>
</dbReference>
<gene>
    <name evidence="5" type="ORF">J2S03_002161</name>
</gene>
<evidence type="ECO:0000256" key="1">
    <source>
        <dbReference type="ARBA" id="ARBA00013068"/>
    </source>
</evidence>
<dbReference type="InterPro" id="IPR013785">
    <property type="entry name" value="Aldolase_TIM"/>
</dbReference>
<name>A0ABT9XJ07_9BACL</name>
<keyword evidence="3" id="KW-0704">Schiff base</keyword>
<evidence type="ECO:0000256" key="3">
    <source>
        <dbReference type="ARBA" id="ARBA00023270"/>
    </source>
</evidence>
<comment type="caution">
    <text evidence="5">The sequence shown here is derived from an EMBL/GenBank/DDBJ whole genome shotgun (WGS) entry which is preliminary data.</text>
</comment>
<dbReference type="EC" id="4.1.2.13" evidence="1"/>
<dbReference type="PANTHER" id="PTHR47916">
    <property type="entry name" value="FRUCTOSE-BISPHOSPHATE ALDOLASE CLASS 1"/>
    <property type="match status" value="1"/>
</dbReference>
<dbReference type="RefSeq" id="WP_274454696.1">
    <property type="nucleotide sequence ID" value="NZ_CP067097.1"/>
</dbReference>
<reference evidence="5 6" key="1">
    <citation type="submission" date="2023-07" db="EMBL/GenBank/DDBJ databases">
        <title>Genomic Encyclopedia of Type Strains, Phase IV (KMG-IV): sequencing the most valuable type-strain genomes for metagenomic binning, comparative biology and taxonomic classification.</title>
        <authorList>
            <person name="Goeker M."/>
        </authorList>
    </citation>
    <scope>NUCLEOTIDE SEQUENCE [LARGE SCALE GENOMIC DNA]</scope>
    <source>
        <strain evidence="5 6">DSM 4006</strain>
    </source>
</reference>
<dbReference type="Gene3D" id="3.20.20.70">
    <property type="entry name" value="Aldolase class I"/>
    <property type="match status" value="1"/>
</dbReference>
<dbReference type="InterPro" id="IPR041720">
    <property type="entry name" value="FbaB-like"/>
</dbReference>
<evidence type="ECO:0000256" key="4">
    <source>
        <dbReference type="ARBA" id="ARBA00049653"/>
    </source>
</evidence>
<dbReference type="InterPro" id="IPR002915">
    <property type="entry name" value="DeoC/FbaB/LacD_aldolase"/>
</dbReference>
<protein>
    <recommendedName>
        <fullName evidence="1">fructose-bisphosphate aldolase</fullName>
        <ecNumber evidence="1">4.1.2.13</ecNumber>
    </recommendedName>
</protein>
<evidence type="ECO:0000313" key="5">
    <source>
        <dbReference type="EMBL" id="MDQ0190297.1"/>
    </source>
</evidence>
<dbReference type="EMBL" id="JAUSTP010000017">
    <property type="protein sequence ID" value="MDQ0190297.1"/>
    <property type="molecule type" value="Genomic_DNA"/>
</dbReference>
<accession>A0ABT9XJ07</accession>
<dbReference type="Pfam" id="PF01791">
    <property type="entry name" value="DeoC"/>
    <property type="match status" value="1"/>
</dbReference>
<dbReference type="CDD" id="cd00958">
    <property type="entry name" value="DhnA"/>
    <property type="match status" value="1"/>
</dbReference>
<keyword evidence="6" id="KW-1185">Reference proteome</keyword>
<comment type="similarity">
    <text evidence="4">Belongs to the DeoC/FbaB aldolase family. FbaB subfamily.</text>
</comment>
<sequence>MIDQIVSYLGAEADSLLRHECTTIPKSALTTPSPDIVTKVYAESNRNNQVLRSLQQLISTGRLANTGYVSILPVDQGIEHSAGASFAKNPAYFDPENIVKLAIEGGCNAVASTLGVLALTSRKYAHKIPYIVKINHNELLTYPNQFDQVLFASVEQAWELGAAGIGATIYFGSDQSTRQLQEISDAFHRAHELGMFTVLWCYLRNPQFKQGKVDYHTAADLTGQANHLGVTIEADIIKQKLPETNGGYKALNMEGSSYGKTDERIYTELTTDHPIDLTRYQVANCYMGKIGLINSGGPSGSNDFAEAVKTAVINKRAGGMGLISGRKAFQRPMDEGVKLLNAIQDVYLCEDITIA</sequence>
<keyword evidence="2 5" id="KW-0456">Lyase</keyword>
<dbReference type="NCBIfam" id="NF006707">
    <property type="entry name" value="PRK09250.1-4"/>
    <property type="match status" value="1"/>
</dbReference>
<organism evidence="5 6">
    <name type="scientific">Alicyclobacillus cycloheptanicus</name>
    <dbReference type="NCBI Taxonomy" id="1457"/>
    <lineage>
        <taxon>Bacteria</taxon>
        <taxon>Bacillati</taxon>
        <taxon>Bacillota</taxon>
        <taxon>Bacilli</taxon>
        <taxon>Bacillales</taxon>
        <taxon>Alicyclobacillaceae</taxon>
        <taxon>Alicyclobacillus</taxon>
    </lineage>
</organism>
<dbReference type="SMART" id="SM01133">
    <property type="entry name" value="DeoC"/>
    <property type="match status" value="1"/>
</dbReference>
<evidence type="ECO:0000256" key="2">
    <source>
        <dbReference type="ARBA" id="ARBA00023239"/>
    </source>
</evidence>
<dbReference type="SUPFAM" id="SSF51569">
    <property type="entry name" value="Aldolase"/>
    <property type="match status" value="1"/>
</dbReference>
<dbReference type="PANTHER" id="PTHR47916:SF4">
    <property type="entry name" value="FRUCTOSE-BISPHOSPHATE ALDOLASE CLASS 1"/>
    <property type="match status" value="1"/>
</dbReference>
<proteinExistence type="inferred from homology"/>